<organism evidence="2 3">
    <name type="scientific">Cryptosporidium meleagridis</name>
    <dbReference type="NCBI Taxonomy" id="93969"/>
    <lineage>
        <taxon>Eukaryota</taxon>
        <taxon>Sar</taxon>
        <taxon>Alveolata</taxon>
        <taxon>Apicomplexa</taxon>
        <taxon>Conoidasida</taxon>
        <taxon>Coccidia</taxon>
        <taxon>Eucoccidiorida</taxon>
        <taxon>Eimeriorina</taxon>
        <taxon>Cryptosporidiidae</taxon>
        <taxon>Cryptosporidium</taxon>
    </lineage>
</organism>
<evidence type="ECO:0000256" key="1">
    <source>
        <dbReference type="SAM" id="MobiDB-lite"/>
    </source>
</evidence>
<gene>
    <name evidence="2" type="ORF">CmeUKMEL1_00260</name>
</gene>
<dbReference type="OrthoDB" id="287623at2759"/>
<evidence type="ECO:0000313" key="2">
    <source>
        <dbReference type="EMBL" id="POM82011.1"/>
    </source>
</evidence>
<comment type="caution">
    <text evidence="2">The sequence shown here is derived from an EMBL/GenBank/DDBJ whole genome shotgun (WGS) entry which is preliminary data.</text>
</comment>
<protein>
    <submittedName>
        <fullName evidence="2">Uncharacterized protein</fullName>
    </submittedName>
</protein>
<feature type="compositionally biased region" description="Polar residues" evidence="1">
    <location>
        <begin position="732"/>
        <end position="753"/>
    </location>
</feature>
<dbReference type="EMBL" id="JIBK01000002">
    <property type="protein sequence ID" value="POM82011.1"/>
    <property type="molecule type" value="Genomic_DNA"/>
</dbReference>
<proteinExistence type="predicted"/>
<evidence type="ECO:0000313" key="3">
    <source>
        <dbReference type="Proteomes" id="UP000236928"/>
    </source>
</evidence>
<feature type="region of interest" description="Disordered" evidence="1">
    <location>
        <begin position="732"/>
        <end position="755"/>
    </location>
</feature>
<keyword evidence="3" id="KW-1185">Reference proteome</keyword>
<name>A0A2P4YW31_9CRYT</name>
<reference evidence="2 3" key="1">
    <citation type="submission" date="2014-04" db="EMBL/GenBank/DDBJ databases">
        <title>Comparative Genomics of Cryptosporidium Species.</title>
        <authorList>
            <person name="Silva J.C."/>
            <person name="Su Q."/>
            <person name="Chalmers R."/>
            <person name="Chibucos M.C."/>
            <person name="Elwin K."/>
            <person name="Godinez A."/>
            <person name="Guo F."/>
            <person name="Huynh K."/>
            <person name="Orvis J."/>
            <person name="Ott S."/>
            <person name="Sadzewicz L."/>
            <person name="Sengamalay N."/>
            <person name="Shetty A."/>
            <person name="Sun M."/>
            <person name="Tallon L."/>
            <person name="Xiao L."/>
            <person name="Zhang H."/>
            <person name="Fraser C.M."/>
            <person name="Zhu G."/>
            <person name="Kissinger J."/>
            <person name="Widmer G."/>
        </authorList>
    </citation>
    <scope>NUCLEOTIDE SEQUENCE [LARGE SCALE GENOMIC DNA]</scope>
    <source>
        <strain evidence="2 3">UKMEL1</strain>
    </source>
</reference>
<dbReference type="AlphaFoldDB" id="A0A2P4YW31"/>
<dbReference type="Proteomes" id="UP000236928">
    <property type="component" value="Unassembled WGS sequence"/>
</dbReference>
<sequence>MGNDDIKYICIRLISGLKFLEFDDVETGKPSLKTSQGFKGCKLFLSNIEIVSEILEIEASDRNYRSSFTNNYKALFPYPKKRFYRVDVLEASIEGYTSIWVNGERFEFNPNVIQTGKDLHESWICLVTLIFQMKDLIEERIKKEKELKIFDFEDELWKANVINVLKRFDQSWVEFEREYITELIAIENIARRFILNLHKHMLENEILSKNRVGAKMCANIDNNNDIFVDEVHKKEESENNGSDGSRLKSEIKYNGLDLVFFELIKSLFRVLNLNNKHSITENINLSTWEQIMQINEQAANAPHSSFSVIGALSMHCVSEMTILLEKVSEICKIPEKIDPHICNNLSLQQQILKVDETWGIAKKQFNKLVSMEKEDVDKLSLVQLVKLLQKVFSIQFQIRRRIKGLEIGELITEIGSVSNFEETYLWKNIFVEKLEECDVIALLALPKICCILFLVNPGVCSDMISQFLNNETTMEYHWVQQETENIEDKLMKSQIFRSVQLNNALSNNGKIESKNCSVKNSFLNMVTLWNSFTEVVLSCEDYMNFSTNLLTLDTNKKAFNKEEILFVYIFSLLTGTCICGENQINSCKICNRETKTIQENEFIKKSEKLLNSLLISIEEVSILLQRVSVSEWNEFIQTAVICITKSPIILEEIINVDAEQKEIEIEQNDSLVKFEDNTNGTQTASSNSAYIVSQAKNTDSSSPFVINNTKIQSFLSNIGSIIYENVKSYGKSTTANRNSVTPKPSESSTMIMYSNSNSNFDNSTNIL</sequence>
<dbReference type="VEuPathDB" id="CryptoDB:CmeUKMEL1_00260"/>
<accession>A0A2P4YW31</accession>